<protein>
    <submittedName>
        <fullName evidence="4">Aldo/keto reductase</fullName>
    </submittedName>
</protein>
<dbReference type="Pfam" id="PF00248">
    <property type="entry name" value="Aldo_ket_red"/>
    <property type="match status" value="1"/>
</dbReference>
<evidence type="ECO:0000256" key="2">
    <source>
        <dbReference type="SAM" id="MobiDB-lite"/>
    </source>
</evidence>
<dbReference type="Gene3D" id="3.20.20.100">
    <property type="entry name" value="NADP-dependent oxidoreductase domain"/>
    <property type="match status" value="1"/>
</dbReference>
<dbReference type="InterPro" id="IPR023210">
    <property type="entry name" value="NADP_OxRdtase_dom"/>
</dbReference>
<evidence type="ECO:0000259" key="3">
    <source>
        <dbReference type="Pfam" id="PF00248"/>
    </source>
</evidence>
<feature type="compositionally biased region" description="Basic residues" evidence="2">
    <location>
        <begin position="164"/>
        <end position="174"/>
    </location>
</feature>
<dbReference type="AlphaFoldDB" id="A0A931N1W3"/>
<dbReference type="GO" id="GO:0016491">
    <property type="term" value="F:oxidoreductase activity"/>
    <property type="evidence" value="ECO:0007669"/>
    <property type="project" value="UniProtKB-KW"/>
</dbReference>
<dbReference type="InterPro" id="IPR050523">
    <property type="entry name" value="AKR_Detox_Biosynth"/>
</dbReference>
<dbReference type="Proteomes" id="UP000655751">
    <property type="component" value="Unassembled WGS sequence"/>
</dbReference>
<gene>
    <name evidence="4" type="ORF">IT779_08540</name>
</gene>
<feature type="region of interest" description="Disordered" evidence="2">
    <location>
        <begin position="38"/>
        <end position="59"/>
    </location>
</feature>
<keyword evidence="5" id="KW-1185">Reference proteome</keyword>
<comment type="caution">
    <text evidence="4">The sequence shown here is derived from an EMBL/GenBank/DDBJ whole genome shotgun (WGS) entry which is preliminary data.</text>
</comment>
<dbReference type="InterPro" id="IPR036812">
    <property type="entry name" value="NAD(P)_OxRdtase_dom_sf"/>
</dbReference>
<dbReference type="EMBL" id="JADMLG010000003">
    <property type="protein sequence ID" value="MBH0776329.1"/>
    <property type="molecule type" value="Genomic_DNA"/>
</dbReference>
<accession>A0A931N1W3</accession>
<sequence>MQHHYNLAYREEEREMIPLCRDQGVALVPWSGLARGFLAGTRDPGRSESRRSPRARTDDVADKYYGRDSDHRVLATLTAGRAPCRRDQSRWWLFPFRAPRCPRRPSRGPRRRSRERRAPRRSLSAPREWQPARMAAVRAAEMDMAPRTGRKEGRCGAGEDGRPRRLRRDRKSRQKNSTTSSYFAILLPGC</sequence>
<feature type="compositionally biased region" description="Basic and acidic residues" evidence="2">
    <location>
        <begin position="43"/>
        <end position="59"/>
    </location>
</feature>
<feature type="region of interest" description="Disordered" evidence="2">
    <location>
        <begin position="102"/>
        <end position="181"/>
    </location>
</feature>
<dbReference type="GO" id="GO:0005829">
    <property type="term" value="C:cytosol"/>
    <property type="evidence" value="ECO:0007669"/>
    <property type="project" value="TreeGrafter"/>
</dbReference>
<feature type="compositionally biased region" description="Basic residues" evidence="2">
    <location>
        <begin position="102"/>
        <end position="120"/>
    </location>
</feature>
<evidence type="ECO:0000313" key="4">
    <source>
        <dbReference type="EMBL" id="MBH0776329.1"/>
    </source>
</evidence>
<evidence type="ECO:0000256" key="1">
    <source>
        <dbReference type="ARBA" id="ARBA00023002"/>
    </source>
</evidence>
<organism evidence="4 5">
    <name type="scientific">Nocardia bovistercoris</name>
    <dbReference type="NCBI Taxonomy" id="2785916"/>
    <lineage>
        <taxon>Bacteria</taxon>
        <taxon>Bacillati</taxon>
        <taxon>Actinomycetota</taxon>
        <taxon>Actinomycetes</taxon>
        <taxon>Mycobacteriales</taxon>
        <taxon>Nocardiaceae</taxon>
        <taxon>Nocardia</taxon>
    </lineage>
</organism>
<feature type="compositionally biased region" description="Basic and acidic residues" evidence="2">
    <location>
        <begin position="149"/>
        <end position="163"/>
    </location>
</feature>
<dbReference type="PANTHER" id="PTHR43364">
    <property type="entry name" value="NADH-SPECIFIC METHYLGLYOXAL REDUCTASE-RELATED"/>
    <property type="match status" value="1"/>
</dbReference>
<proteinExistence type="predicted"/>
<feature type="domain" description="NADP-dependent oxidoreductase" evidence="3">
    <location>
        <begin position="2"/>
        <end position="56"/>
    </location>
</feature>
<keyword evidence="1" id="KW-0560">Oxidoreductase</keyword>
<reference evidence="4" key="1">
    <citation type="submission" date="2020-11" db="EMBL/GenBank/DDBJ databases">
        <title>Nocardia NEAU-351.nov., a novel actinomycete isolated from the cow dung.</title>
        <authorList>
            <person name="Zhang X."/>
        </authorList>
    </citation>
    <scope>NUCLEOTIDE SEQUENCE</scope>
    <source>
        <strain evidence="4">NEAU-351</strain>
    </source>
</reference>
<dbReference type="PANTHER" id="PTHR43364:SF4">
    <property type="entry name" value="NAD(P)-LINKED OXIDOREDUCTASE SUPERFAMILY PROTEIN"/>
    <property type="match status" value="1"/>
</dbReference>
<dbReference type="SUPFAM" id="SSF51430">
    <property type="entry name" value="NAD(P)-linked oxidoreductase"/>
    <property type="match status" value="1"/>
</dbReference>
<evidence type="ECO:0000313" key="5">
    <source>
        <dbReference type="Proteomes" id="UP000655751"/>
    </source>
</evidence>
<name>A0A931N1W3_9NOCA</name>